<comment type="caution">
    <text evidence="1">The sequence shown here is derived from an EMBL/GenBank/DDBJ whole genome shotgun (WGS) entry which is preliminary data.</text>
</comment>
<organism evidence="1 2">
    <name type="scientific">Favolaschia claudopus</name>
    <dbReference type="NCBI Taxonomy" id="2862362"/>
    <lineage>
        <taxon>Eukaryota</taxon>
        <taxon>Fungi</taxon>
        <taxon>Dikarya</taxon>
        <taxon>Basidiomycota</taxon>
        <taxon>Agaricomycotina</taxon>
        <taxon>Agaricomycetes</taxon>
        <taxon>Agaricomycetidae</taxon>
        <taxon>Agaricales</taxon>
        <taxon>Marasmiineae</taxon>
        <taxon>Mycenaceae</taxon>
        <taxon>Favolaschia</taxon>
    </lineage>
</organism>
<gene>
    <name evidence="1" type="ORF">R3P38DRAFT_3376989</name>
</gene>
<reference evidence="1 2" key="1">
    <citation type="journal article" date="2024" name="J Genomics">
        <title>Draft genome sequencing and assembly of Favolaschia claudopus CIRM-BRFM 2984 isolated from oak limbs.</title>
        <authorList>
            <person name="Navarro D."/>
            <person name="Drula E."/>
            <person name="Chaduli D."/>
            <person name="Cazenave R."/>
            <person name="Ahrendt S."/>
            <person name="Wang J."/>
            <person name="Lipzen A."/>
            <person name="Daum C."/>
            <person name="Barry K."/>
            <person name="Grigoriev I.V."/>
            <person name="Favel A."/>
            <person name="Rosso M.N."/>
            <person name="Martin F."/>
        </authorList>
    </citation>
    <scope>NUCLEOTIDE SEQUENCE [LARGE SCALE GENOMIC DNA]</scope>
    <source>
        <strain evidence="1 2">CIRM-BRFM 2984</strain>
    </source>
</reference>
<accession>A0AAV9ZDZ3</accession>
<keyword evidence="2" id="KW-1185">Reference proteome</keyword>
<dbReference type="EMBL" id="JAWWNJ010000162">
    <property type="protein sequence ID" value="KAK6978058.1"/>
    <property type="molecule type" value="Genomic_DNA"/>
</dbReference>
<evidence type="ECO:0000313" key="1">
    <source>
        <dbReference type="EMBL" id="KAK6978058.1"/>
    </source>
</evidence>
<name>A0AAV9ZDZ3_9AGAR</name>
<dbReference type="AlphaFoldDB" id="A0AAV9ZDZ3"/>
<protein>
    <submittedName>
        <fullName evidence="1">Uncharacterized protein</fullName>
    </submittedName>
</protein>
<evidence type="ECO:0000313" key="2">
    <source>
        <dbReference type="Proteomes" id="UP001362999"/>
    </source>
</evidence>
<dbReference type="Proteomes" id="UP001362999">
    <property type="component" value="Unassembled WGS sequence"/>
</dbReference>
<proteinExistence type="predicted"/>
<sequence>MFDVSTGYDGLDGRHRDLENNSALDLGFARLRVVHSGHSAHIRAEIALGKRSINRRNCKSQDSVATPYPSWMRKIEPCPHFTSTAGGIRVILVRKGQRLSKPTCATLIAILVPATALTAHSSKPTCTAAFVALSPPPPCLFLPNLKNEAADVELEAGEESTASELLLRWQPRESTTAGCFLDRDERRRRALIKVLSLSANHVRRARTRSASNGWDEPILALPARTVNPSYTDEILT</sequence>